<comment type="caution">
    <text evidence="2">The sequence shown here is derived from an EMBL/GenBank/DDBJ whole genome shotgun (WGS) entry which is preliminary data.</text>
</comment>
<sequence>MLRLVCVLAAAVWGLSAAHSKALLSLTVLLLHFDKCAVGKPSGLEAERHHYCDELAEVLSAGWLAGVCVLLLHGEGKRMLAHLLQAVTCTRGQAAVFHATAKSSLSTSCTQEGNETTWTQGFA</sequence>
<name>A0A834BZA2_ORYME</name>
<feature type="chain" id="PRO_5032528018" description="Secreted protein" evidence="1">
    <location>
        <begin position="18"/>
        <end position="123"/>
    </location>
</feature>
<evidence type="ECO:0008006" key="4">
    <source>
        <dbReference type="Google" id="ProtNLM"/>
    </source>
</evidence>
<proteinExistence type="predicted"/>
<dbReference type="Proteomes" id="UP000646548">
    <property type="component" value="Unassembled WGS sequence"/>
</dbReference>
<organism evidence="2 3">
    <name type="scientific">Oryzias melastigma</name>
    <name type="common">Marine medaka</name>
    <dbReference type="NCBI Taxonomy" id="30732"/>
    <lineage>
        <taxon>Eukaryota</taxon>
        <taxon>Metazoa</taxon>
        <taxon>Chordata</taxon>
        <taxon>Craniata</taxon>
        <taxon>Vertebrata</taxon>
        <taxon>Euteleostomi</taxon>
        <taxon>Actinopterygii</taxon>
        <taxon>Neopterygii</taxon>
        <taxon>Teleostei</taxon>
        <taxon>Neoteleostei</taxon>
        <taxon>Acanthomorphata</taxon>
        <taxon>Ovalentaria</taxon>
        <taxon>Atherinomorphae</taxon>
        <taxon>Beloniformes</taxon>
        <taxon>Adrianichthyidae</taxon>
        <taxon>Oryziinae</taxon>
        <taxon>Oryzias</taxon>
    </lineage>
</organism>
<feature type="signal peptide" evidence="1">
    <location>
        <begin position="1"/>
        <end position="17"/>
    </location>
</feature>
<gene>
    <name evidence="2" type="ORF">FQA47_010445</name>
</gene>
<evidence type="ECO:0000256" key="1">
    <source>
        <dbReference type="SAM" id="SignalP"/>
    </source>
</evidence>
<reference evidence="2" key="1">
    <citation type="journal article" name="BMC Genomics">
        <title>Long-read sequencing and de novo genome assembly of marine medaka (Oryzias melastigma).</title>
        <authorList>
            <person name="Liang P."/>
            <person name="Saqib H.S.A."/>
            <person name="Ni X."/>
            <person name="Shen Y."/>
        </authorList>
    </citation>
    <scope>NUCLEOTIDE SEQUENCE</scope>
    <source>
        <strain evidence="2">Bigg-433</strain>
    </source>
</reference>
<evidence type="ECO:0000313" key="3">
    <source>
        <dbReference type="Proteomes" id="UP000646548"/>
    </source>
</evidence>
<dbReference type="AlphaFoldDB" id="A0A834BZA2"/>
<dbReference type="EMBL" id="WKFB01000916">
    <property type="protein sequence ID" value="KAF6716876.1"/>
    <property type="molecule type" value="Genomic_DNA"/>
</dbReference>
<keyword evidence="1" id="KW-0732">Signal</keyword>
<protein>
    <recommendedName>
        <fullName evidence="4">Secreted protein</fullName>
    </recommendedName>
</protein>
<accession>A0A834BZA2</accession>
<evidence type="ECO:0000313" key="2">
    <source>
        <dbReference type="EMBL" id="KAF6716876.1"/>
    </source>
</evidence>